<dbReference type="NCBIfam" id="TIGR00254">
    <property type="entry name" value="GGDEF"/>
    <property type="match status" value="1"/>
</dbReference>
<dbReference type="PROSITE" id="PS50887">
    <property type="entry name" value="GGDEF"/>
    <property type="match status" value="1"/>
</dbReference>
<feature type="coiled-coil region" evidence="3">
    <location>
        <begin position="111"/>
        <end position="200"/>
    </location>
</feature>
<accession>A0A3M0BF71</accession>
<dbReference type="InterPro" id="IPR000160">
    <property type="entry name" value="GGDEF_dom"/>
</dbReference>
<dbReference type="Pfam" id="PF00990">
    <property type="entry name" value="GGDEF"/>
    <property type="match status" value="1"/>
</dbReference>
<dbReference type="GO" id="GO:1902201">
    <property type="term" value="P:negative regulation of bacterial-type flagellum-dependent cell motility"/>
    <property type="evidence" value="ECO:0007669"/>
    <property type="project" value="TreeGrafter"/>
</dbReference>
<dbReference type="EMBL" id="REFO01000012">
    <property type="protein sequence ID" value="RMA96063.1"/>
    <property type="molecule type" value="Genomic_DNA"/>
</dbReference>
<dbReference type="AlphaFoldDB" id="A0A3M0BF71"/>
<keyword evidence="6" id="KW-1185">Reference proteome</keyword>
<dbReference type="PANTHER" id="PTHR45138:SF9">
    <property type="entry name" value="DIGUANYLATE CYCLASE DGCM-RELATED"/>
    <property type="match status" value="1"/>
</dbReference>
<dbReference type="SMART" id="SM00267">
    <property type="entry name" value="GGDEF"/>
    <property type="match status" value="1"/>
</dbReference>
<protein>
    <recommendedName>
        <fullName evidence="1">diguanylate cyclase</fullName>
        <ecNumber evidence="1">2.7.7.65</ecNumber>
    </recommendedName>
</protein>
<dbReference type="GO" id="GO:0043709">
    <property type="term" value="P:cell adhesion involved in single-species biofilm formation"/>
    <property type="evidence" value="ECO:0007669"/>
    <property type="project" value="TreeGrafter"/>
</dbReference>
<dbReference type="OrthoDB" id="9805474at2"/>
<evidence type="ECO:0000256" key="3">
    <source>
        <dbReference type="SAM" id="Coils"/>
    </source>
</evidence>
<dbReference type="GO" id="GO:0005886">
    <property type="term" value="C:plasma membrane"/>
    <property type="evidence" value="ECO:0007669"/>
    <property type="project" value="TreeGrafter"/>
</dbReference>
<dbReference type="InterPro" id="IPR050469">
    <property type="entry name" value="Diguanylate_Cyclase"/>
</dbReference>
<dbReference type="Proteomes" id="UP000280842">
    <property type="component" value="Unassembled WGS sequence"/>
</dbReference>
<evidence type="ECO:0000256" key="2">
    <source>
        <dbReference type="ARBA" id="ARBA00034247"/>
    </source>
</evidence>
<dbReference type="RefSeq" id="WP_121923199.1">
    <property type="nucleotide sequence ID" value="NZ_REFO01000012.1"/>
</dbReference>
<gene>
    <name evidence="5" type="ORF">CLV39_1074</name>
</gene>
<dbReference type="Gene3D" id="3.30.70.270">
    <property type="match status" value="1"/>
</dbReference>
<dbReference type="GO" id="GO:0052621">
    <property type="term" value="F:diguanylate cyclase activity"/>
    <property type="evidence" value="ECO:0007669"/>
    <property type="project" value="UniProtKB-EC"/>
</dbReference>
<evidence type="ECO:0000256" key="1">
    <source>
        <dbReference type="ARBA" id="ARBA00012528"/>
    </source>
</evidence>
<name>A0A3M0BF71_9AQUI</name>
<feature type="domain" description="GGDEF" evidence="4">
    <location>
        <begin position="227"/>
        <end position="358"/>
    </location>
</feature>
<comment type="catalytic activity">
    <reaction evidence="2">
        <text>2 GTP = 3',3'-c-di-GMP + 2 diphosphate</text>
        <dbReference type="Rhea" id="RHEA:24898"/>
        <dbReference type="ChEBI" id="CHEBI:33019"/>
        <dbReference type="ChEBI" id="CHEBI:37565"/>
        <dbReference type="ChEBI" id="CHEBI:58805"/>
        <dbReference type="EC" id="2.7.7.65"/>
    </reaction>
</comment>
<dbReference type="InterPro" id="IPR043128">
    <property type="entry name" value="Rev_trsase/Diguanyl_cyclase"/>
</dbReference>
<dbReference type="EC" id="2.7.7.65" evidence="1"/>
<organism evidence="5 6">
    <name type="scientific">Hydrogenothermus marinus</name>
    <dbReference type="NCBI Taxonomy" id="133270"/>
    <lineage>
        <taxon>Bacteria</taxon>
        <taxon>Pseudomonadati</taxon>
        <taxon>Aquificota</taxon>
        <taxon>Aquificia</taxon>
        <taxon>Aquificales</taxon>
        <taxon>Hydrogenothermaceae</taxon>
        <taxon>Hydrogenothermus</taxon>
    </lineage>
</organism>
<dbReference type="SUPFAM" id="SSF55073">
    <property type="entry name" value="Nucleotide cyclase"/>
    <property type="match status" value="1"/>
</dbReference>
<proteinExistence type="predicted"/>
<comment type="caution">
    <text evidence="5">The sequence shown here is derived from an EMBL/GenBank/DDBJ whole genome shotgun (WGS) entry which is preliminary data.</text>
</comment>
<sequence length="358" mass="42458">MEDKEEIKCKYFKYYDDSNIYKYKRDIPPEDFKNITNILKKEISFLVKNYIPPLPKQYELWFPVFCYIVENKKELSDLEIKGLYRKLYEDVEDFSKGDIPRLAIDKISHISEEIEHTLEDIIKNIEIHQKNLDKHTERIENKKEEIKEESLLFYIKKILEELQNIKEENQIQSKKLQEYHEEIRKLREELKITKKEADQDFLTDLPNRRRFFRALEDFLKDFKEKGYIFSLILLDVDNFKKINDTYGHPVGDLVLKDISAVLRFYLRANTVSGRIGGEEFGIILPGVDIENAKKVAERLRQIFETRKVHTNGDIINYTVSLGVTQVKEGDTVDTIYQRADEALYEAKKTGKNKVVVKL</sequence>
<keyword evidence="3" id="KW-0175">Coiled coil</keyword>
<dbReference type="FunFam" id="3.30.70.270:FF:000001">
    <property type="entry name" value="Diguanylate cyclase domain protein"/>
    <property type="match status" value="1"/>
</dbReference>
<reference evidence="5 6" key="1">
    <citation type="submission" date="2018-10" db="EMBL/GenBank/DDBJ databases">
        <title>Genomic Encyclopedia of Archaeal and Bacterial Type Strains, Phase II (KMG-II): from individual species to whole genera.</title>
        <authorList>
            <person name="Goeker M."/>
        </authorList>
    </citation>
    <scope>NUCLEOTIDE SEQUENCE [LARGE SCALE GENOMIC DNA]</scope>
    <source>
        <strain evidence="5 6">VM1</strain>
    </source>
</reference>
<evidence type="ECO:0000313" key="5">
    <source>
        <dbReference type="EMBL" id="RMA96063.1"/>
    </source>
</evidence>
<evidence type="ECO:0000313" key="6">
    <source>
        <dbReference type="Proteomes" id="UP000280842"/>
    </source>
</evidence>
<evidence type="ECO:0000259" key="4">
    <source>
        <dbReference type="PROSITE" id="PS50887"/>
    </source>
</evidence>
<dbReference type="PANTHER" id="PTHR45138">
    <property type="entry name" value="REGULATORY COMPONENTS OF SENSORY TRANSDUCTION SYSTEM"/>
    <property type="match status" value="1"/>
</dbReference>
<dbReference type="InterPro" id="IPR029787">
    <property type="entry name" value="Nucleotide_cyclase"/>
</dbReference>
<dbReference type="CDD" id="cd01949">
    <property type="entry name" value="GGDEF"/>
    <property type="match status" value="1"/>
</dbReference>